<proteinExistence type="predicted"/>
<dbReference type="EMBL" id="KZ825856">
    <property type="protein sequence ID" value="PYH95271.1"/>
    <property type="molecule type" value="Genomic_DNA"/>
</dbReference>
<keyword evidence="2" id="KW-1185">Reference proteome</keyword>
<protein>
    <submittedName>
        <fullName evidence="1">Uncharacterized protein</fullName>
    </submittedName>
</protein>
<gene>
    <name evidence="1" type="ORF">BO71DRAFT_398185</name>
</gene>
<sequence>MPPVPRHIWCNRGGGSAPLSGPLFLGSASQPGLSMTMQAGKQASSHTPQCDDVAMLSCAGEIRFGSVRFDAQAFVET</sequence>
<organism evidence="1 2">
    <name type="scientific">Aspergillus ellipticus CBS 707.79</name>
    <dbReference type="NCBI Taxonomy" id="1448320"/>
    <lineage>
        <taxon>Eukaryota</taxon>
        <taxon>Fungi</taxon>
        <taxon>Dikarya</taxon>
        <taxon>Ascomycota</taxon>
        <taxon>Pezizomycotina</taxon>
        <taxon>Eurotiomycetes</taxon>
        <taxon>Eurotiomycetidae</taxon>
        <taxon>Eurotiales</taxon>
        <taxon>Aspergillaceae</taxon>
        <taxon>Aspergillus</taxon>
        <taxon>Aspergillus subgen. Circumdati</taxon>
    </lineage>
</organism>
<reference evidence="1 2" key="1">
    <citation type="submission" date="2018-02" db="EMBL/GenBank/DDBJ databases">
        <title>The genomes of Aspergillus section Nigri reveals drivers in fungal speciation.</title>
        <authorList>
            <consortium name="DOE Joint Genome Institute"/>
            <person name="Vesth T.C."/>
            <person name="Nybo J."/>
            <person name="Theobald S."/>
            <person name="Brandl J."/>
            <person name="Frisvad J.C."/>
            <person name="Nielsen K.F."/>
            <person name="Lyhne E.K."/>
            <person name="Kogle M.E."/>
            <person name="Kuo A."/>
            <person name="Riley R."/>
            <person name="Clum A."/>
            <person name="Nolan M."/>
            <person name="Lipzen A."/>
            <person name="Salamov A."/>
            <person name="Henrissat B."/>
            <person name="Wiebenga A."/>
            <person name="De vries R.P."/>
            <person name="Grigoriev I.V."/>
            <person name="Mortensen U.H."/>
            <person name="Andersen M.R."/>
            <person name="Baker S.E."/>
        </authorList>
    </citation>
    <scope>NUCLEOTIDE SEQUENCE [LARGE SCALE GENOMIC DNA]</scope>
    <source>
        <strain evidence="1 2">CBS 707.79</strain>
    </source>
</reference>
<dbReference type="VEuPathDB" id="FungiDB:BO71DRAFT_398185"/>
<evidence type="ECO:0000313" key="1">
    <source>
        <dbReference type="EMBL" id="PYH95271.1"/>
    </source>
</evidence>
<name>A0A319DDB1_9EURO</name>
<evidence type="ECO:0000313" key="2">
    <source>
        <dbReference type="Proteomes" id="UP000247810"/>
    </source>
</evidence>
<dbReference type="Proteomes" id="UP000247810">
    <property type="component" value="Unassembled WGS sequence"/>
</dbReference>
<dbReference type="AlphaFoldDB" id="A0A319DDB1"/>
<accession>A0A319DDB1</accession>